<gene>
    <name evidence="5" type="ORF">G3I71_45515</name>
</gene>
<dbReference type="InterPro" id="IPR001227">
    <property type="entry name" value="Ac_transferase_dom_sf"/>
</dbReference>
<feature type="domain" description="Malonyl-CoA:ACP transacylase (MAT)" evidence="4">
    <location>
        <begin position="1"/>
        <end position="212"/>
    </location>
</feature>
<dbReference type="AlphaFoldDB" id="A0A6B3C7M8"/>
<dbReference type="InterPro" id="IPR050091">
    <property type="entry name" value="PKS_NRPS_Biosynth_Enz"/>
</dbReference>
<dbReference type="SUPFAM" id="SSF52151">
    <property type="entry name" value="FabD/lysophospholipase-like"/>
    <property type="match status" value="1"/>
</dbReference>
<dbReference type="PANTHER" id="PTHR43775">
    <property type="entry name" value="FATTY ACID SYNTHASE"/>
    <property type="match status" value="1"/>
</dbReference>
<evidence type="ECO:0000259" key="4">
    <source>
        <dbReference type="SMART" id="SM00827"/>
    </source>
</evidence>
<comment type="caution">
    <text evidence="5">The sequence shown here is derived from an EMBL/GenBank/DDBJ whole genome shotgun (WGS) entry which is preliminary data.</text>
</comment>
<keyword evidence="1 5" id="KW-0808">Transferase</keyword>
<dbReference type="InterPro" id="IPR016036">
    <property type="entry name" value="Malonyl_transacylase_ACP-bd"/>
</dbReference>
<evidence type="ECO:0000256" key="3">
    <source>
        <dbReference type="ARBA" id="ARBA00023315"/>
    </source>
</evidence>
<protein>
    <submittedName>
        <fullName evidence="5">Acyltransferase domain-containing protein</fullName>
    </submittedName>
</protein>
<dbReference type="SUPFAM" id="SSF55048">
    <property type="entry name" value="Probable ACP-binding domain of malonyl-CoA ACP transacylase"/>
    <property type="match status" value="1"/>
</dbReference>
<evidence type="ECO:0000313" key="5">
    <source>
        <dbReference type="EMBL" id="NEC92841.1"/>
    </source>
</evidence>
<dbReference type="GO" id="GO:0004312">
    <property type="term" value="F:fatty acid synthase activity"/>
    <property type="evidence" value="ECO:0007669"/>
    <property type="project" value="TreeGrafter"/>
</dbReference>
<evidence type="ECO:0000256" key="1">
    <source>
        <dbReference type="ARBA" id="ARBA00022679"/>
    </source>
</evidence>
<keyword evidence="2" id="KW-0511">Multifunctional enzyme</keyword>
<evidence type="ECO:0000256" key="2">
    <source>
        <dbReference type="ARBA" id="ARBA00023268"/>
    </source>
</evidence>
<name>A0A6B3C7M8_9ACTN</name>
<organism evidence="5">
    <name type="scientific">Streptomyces sp. SID12501</name>
    <dbReference type="NCBI Taxonomy" id="2706042"/>
    <lineage>
        <taxon>Bacteria</taxon>
        <taxon>Bacillati</taxon>
        <taxon>Actinomycetota</taxon>
        <taxon>Actinomycetes</taxon>
        <taxon>Kitasatosporales</taxon>
        <taxon>Streptomycetaceae</taxon>
        <taxon>Streptomyces</taxon>
    </lineage>
</organism>
<keyword evidence="3 5" id="KW-0012">Acyltransferase</keyword>
<dbReference type="SMART" id="SM00827">
    <property type="entry name" value="PKS_AT"/>
    <property type="match status" value="1"/>
</dbReference>
<dbReference type="Pfam" id="PF00698">
    <property type="entry name" value="Acyl_transf_1"/>
    <property type="match status" value="1"/>
</dbReference>
<dbReference type="Gene3D" id="3.40.366.10">
    <property type="entry name" value="Malonyl-Coenzyme A Acyl Carrier Protein, domain 2"/>
    <property type="match status" value="1"/>
</dbReference>
<feature type="non-terminal residue" evidence="5">
    <location>
        <position position="1"/>
    </location>
</feature>
<dbReference type="GO" id="GO:0006633">
    <property type="term" value="P:fatty acid biosynthetic process"/>
    <property type="evidence" value="ECO:0007669"/>
    <property type="project" value="TreeGrafter"/>
</dbReference>
<feature type="non-terminal residue" evidence="5">
    <location>
        <position position="212"/>
    </location>
</feature>
<dbReference type="InterPro" id="IPR014043">
    <property type="entry name" value="Acyl_transferase_dom"/>
</dbReference>
<dbReference type="EMBL" id="JAAGLU010000245">
    <property type="protein sequence ID" value="NEC92841.1"/>
    <property type="molecule type" value="Genomic_DNA"/>
</dbReference>
<dbReference type="RefSeq" id="WP_164324811.1">
    <property type="nucleotide sequence ID" value="NZ_JAAGLU010000245.1"/>
</dbReference>
<reference evidence="5" key="1">
    <citation type="submission" date="2020-01" db="EMBL/GenBank/DDBJ databases">
        <title>Insect and environment-associated Actinomycetes.</title>
        <authorList>
            <person name="Currrie C."/>
            <person name="Chevrette M."/>
            <person name="Carlson C."/>
            <person name="Stubbendieck R."/>
            <person name="Wendt-Pienkowski E."/>
        </authorList>
    </citation>
    <scope>NUCLEOTIDE SEQUENCE</scope>
    <source>
        <strain evidence="5">SID12501</strain>
    </source>
</reference>
<sequence>GARLDLEVPLRDVLFGSDAALLDETRFTQPALFAVEVALFRLVESWGVKPDFLSGHSIGEISAAHVSGVLSLDDACTLVAARGRLMQALPAGGVMIAVQASEDEALPLLTDRVSIAAVNGPQSVVIAGDEDAAIAVVESLVGRKSKRLAVSHAFHSPHMDGMLEDFRRVVEGLSFATPRIPIVSNLTGALVADGEMGSADFWVRHVREAVRF</sequence>
<dbReference type="PANTHER" id="PTHR43775:SF51">
    <property type="entry name" value="INACTIVE PHENOLPHTHIOCEROL SYNTHESIS POLYKETIDE SYNTHASE TYPE I PKS1-RELATED"/>
    <property type="match status" value="1"/>
</dbReference>
<dbReference type="InterPro" id="IPR016035">
    <property type="entry name" value="Acyl_Trfase/lysoPLipase"/>
</dbReference>
<proteinExistence type="predicted"/>
<accession>A0A6B3C7M8</accession>